<accession>A0ABQ7JWY2</accession>
<evidence type="ECO:0000256" key="1">
    <source>
        <dbReference type="SAM" id="SignalP"/>
    </source>
</evidence>
<evidence type="ECO:0000313" key="3">
    <source>
        <dbReference type="Proteomes" id="UP001194696"/>
    </source>
</evidence>
<feature type="signal peptide" evidence="1">
    <location>
        <begin position="1"/>
        <end position="19"/>
    </location>
</feature>
<reference evidence="2 3" key="1">
    <citation type="journal article" date="2020" name="Fungal Divers.">
        <title>Resolving the Mortierellaceae phylogeny through synthesis of multi-gene phylogenetics and phylogenomics.</title>
        <authorList>
            <person name="Vandepol N."/>
            <person name="Liber J."/>
            <person name="Desiro A."/>
            <person name="Na H."/>
            <person name="Kennedy M."/>
            <person name="Barry K."/>
            <person name="Grigoriev I.V."/>
            <person name="Miller A.N."/>
            <person name="O'Donnell K."/>
            <person name="Stajich J.E."/>
            <person name="Bonito G."/>
        </authorList>
    </citation>
    <scope>NUCLEOTIDE SEQUENCE [LARGE SCALE GENOMIC DNA]</scope>
    <source>
        <strain evidence="2 3">AD045</strain>
    </source>
</reference>
<name>A0ABQ7JWY2_9FUNG</name>
<comment type="caution">
    <text evidence="2">The sequence shown here is derived from an EMBL/GenBank/DDBJ whole genome shotgun (WGS) entry which is preliminary data.</text>
</comment>
<evidence type="ECO:0000313" key="2">
    <source>
        <dbReference type="EMBL" id="KAG0286207.1"/>
    </source>
</evidence>
<keyword evidence="3" id="KW-1185">Reference proteome</keyword>
<dbReference type="EMBL" id="JAAAIM010000595">
    <property type="protein sequence ID" value="KAG0286207.1"/>
    <property type="molecule type" value="Genomic_DNA"/>
</dbReference>
<protein>
    <submittedName>
        <fullName evidence="2">Uncharacterized protein</fullName>
    </submittedName>
</protein>
<sequence length="114" mass="12100">MHKSIVFLAALTYVQISLAAVSIWIENNDNSKNKALWVPDGKRYCYCLSSTQTAYIDGRGAGVVKLFGKADCTGNFSDGSGKVTSNAQWVNSVSFGASGVSSTWGGGTQCNQYA</sequence>
<dbReference type="Proteomes" id="UP001194696">
    <property type="component" value="Unassembled WGS sequence"/>
</dbReference>
<proteinExistence type="predicted"/>
<organism evidence="2 3">
    <name type="scientific">Linnemannia gamsii</name>
    <dbReference type="NCBI Taxonomy" id="64522"/>
    <lineage>
        <taxon>Eukaryota</taxon>
        <taxon>Fungi</taxon>
        <taxon>Fungi incertae sedis</taxon>
        <taxon>Mucoromycota</taxon>
        <taxon>Mortierellomycotina</taxon>
        <taxon>Mortierellomycetes</taxon>
        <taxon>Mortierellales</taxon>
        <taxon>Mortierellaceae</taxon>
        <taxon>Linnemannia</taxon>
    </lineage>
</organism>
<keyword evidence="1" id="KW-0732">Signal</keyword>
<gene>
    <name evidence="2" type="ORF">BGZ96_009638</name>
</gene>
<feature type="chain" id="PRO_5045084973" evidence="1">
    <location>
        <begin position="20"/>
        <end position="114"/>
    </location>
</feature>